<evidence type="ECO:0000313" key="4">
    <source>
        <dbReference type="Proteomes" id="UP001162131"/>
    </source>
</evidence>
<dbReference type="InterPro" id="IPR051986">
    <property type="entry name" value="Innate_Immune_Apopt_Reg"/>
</dbReference>
<feature type="coiled-coil region" evidence="1">
    <location>
        <begin position="142"/>
        <end position="176"/>
    </location>
</feature>
<feature type="compositionally biased region" description="Basic and acidic residues" evidence="2">
    <location>
        <begin position="197"/>
        <end position="211"/>
    </location>
</feature>
<dbReference type="InterPro" id="IPR013083">
    <property type="entry name" value="Znf_RING/FYVE/PHD"/>
</dbReference>
<dbReference type="GO" id="GO:0005739">
    <property type="term" value="C:mitochondrion"/>
    <property type="evidence" value="ECO:0007669"/>
    <property type="project" value="TreeGrafter"/>
</dbReference>
<evidence type="ECO:0000313" key="3">
    <source>
        <dbReference type="EMBL" id="CAG9331813.1"/>
    </source>
</evidence>
<gene>
    <name evidence="3" type="ORF">BSTOLATCC_MIC53872</name>
</gene>
<name>A0AAU9K4I9_9CILI</name>
<dbReference type="AlphaFoldDB" id="A0AAU9K4I9"/>
<accession>A0AAU9K4I9</accession>
<keyword evidence="4" id="KW-1185">Reference proteome</keyword>
<dbReference type="Proteomes" id="UP001162131">
    <property type="component" value="Unassembled WGS sequence"/>
</dbReference>
<dbReference type="PANTHER" id="PTHR16295:SF10">
    <property type="entry name" value="EXPRESSED PROTEIN"/>
    <property type="match status" value="1"/>
</dbReference>
<feature type="region of interest" description="Disordered" evidence="2">
    <location>
        <begin position="197"/>
        <end position="217"/>
    </location>
</feature>
<keyword evidence="1" id="KW-0175">Coiled coil</keyword>
<sequence length="217" mass="25445">MEMKFCSNCQKQIPESSFLLHQIHCEKNISRCVCGISIPKSEKYSHDIQYHTLVECQYCSVSMESFISSFHQCEKQPKVCKFCEGHFPIDIYSDHIFQCGSRTELCKVCYKYIPLRDYNYHTQEIDCRQYQMIQNKICHLEREDQDKELAFALAQIKEAEEAETNYKLRSAALKQTNSARTSQAKGGDYAEFLKKIREEPRTMNEESKENINSDDIL</sequence>
<dbReference type="Gene3D" id="3.30.40.10">
    <property type="entry name" value="Zinc/RING finger domain, C3HC4 (zinc finger)"/>
    <property type="match status" value="1"/>
</dbReference>
<reference evidence="3" key="1">
    <citation type="submission" date="2021-09" db="EMBL/GenBank/DDBJ databases">
        <authorList>
            <consortium name="AG Swart"/>
            <person name="Singh M."/>
            <person name="Singh A."/>
            <person name="Seah K."/>
            <person name="Emmerich C."/>
        </authorList>
    </citation>
    <scope>NUCLEOTIDE SEQUENCE</scope>
    <source>
        <strain evidence="3">ATCC30299</strain>
    </source>
</reference>
<proteinExistence type="predicted"/>
<dbReference type="PANTHER" id="PTHR16295">
    <property type="entry name" value="TRAF-TYPE ZINC FINGER PROTEIN-RELATED"/>
    <property type="match status" value="1"/>
</dbReference>
<evidence type="ECO:0000256" key="1">
    <source>
        <dbReference type="SAM" id="Coils"/>
    </source>
</evidence>
<protein>
    <submittedName>
        <fullName evidence="3">Uncharacterized protein</fullName>
    </submittedName>
</protein>
<organism evidence="3 4">
    <name type="scientific">Blepharisma stoltei</name>
    <dbReference type="NCBI Taxonomy" id="1481888"/>
    <lineage>
        <taxon>Eukaryota</taxon>
        <taxon>Sar</taxon>
        <taxon>Alveolata</taxon>
        <taxon>Ciliophora</taxon>
        <taxon>Postciliodesmatophora</taxon>
        <taxon>Heterotrichea</taxon>
        <taxon>Heterotrichida</taxon>
        <taxon>Blepharismidae</taxon>
        <taxon>Blepharisma</taxon>
    </lineage>
</organism>
<comment type="caution">
    <text evidence="3">The sequence shown here is derived from an EMBL/GenBank/DDBJ whole genome shotgun (WGS) entry which is preliminary data.</text>
</comment>
<evidence type="ECO:0000256" key="2">
    <source>
        <dbReference type="SAM" id="MobiDB-lite"/>
    </source>
</evidence>
<dbReference type="EMBL" id="CAJZBQ010000053">
    <property type="protein sequence ID" value="CAG9331813.1"/>
    <property type="molecule type" value="Genomic_DNA"/>
</dbReference>